<comment type="function">
    <text evidence="1">Conjugation of reduced glutathione to a wide number of exogenous and endogenous hydrophobic electrophiles.</text>
</comment>
<accession>A0A1D2MSQ3</accession>
<comment type="subunit">
    <text evidence="3">Homodimer.</text>
</comment>
<evidence type="ECO:0000259" key="7">
    <source>
        <dbReference type="PROSITE" id="PS50404"/>
    </source>
</evidence>
<dbReference type="SFLD" id="SFLDG01205">
    <property type="entry name" value="AMPS.1"/>
    <property type="match status" value="1"/>
</dbReference>
<dbReference type="Pfam" id="PF02798">
    <property type="entry name" value="GST_N"/>
    <property type="match status" value="1"/>
</dbReference>
<dbReference type="SUPFAM" id="SSF47616">
    <property type="entry name" value="GST C-terminal domain-like"/>
    <property type="match status" value="1"/>
</dbReference>
<evidence type="ECO:0000313" key="9">
    <source>
        <dbReference type="EMBL" id="ODM95745.1"/>
    </source>
</evidence>
<gene>
    <name evidence="9" type="ORF">Ocin01_10934</name>
</gene>
<feature type="domain" description="GST N-terminal" evidence="7">
    <location>
        <begin position="4"/>
        <end position="89"/>
    </location>
</feature>
<dbReference type="PROSITE" id="PS50404">
    <property type="entry name" value="GST_NTER"/>
    <property type="match status" value="1"/>
</dbReference>
<comment type="caution">
    <text evidence="9">The sequence shown here is derived from an EMBL/GenBank/DDBJ whole genome shotgun (WGS) entry which is preliminary data.</text>
</comment>
<evidence type="ECO:0000256" key="4">
    <source>
        <dbReference type="ARBA" id="ARBA00012452"/>
    </source>
</evidence>
<evidence type="ECO:0000256" key="2">
    <source>
        <dbReference type="ARBA" id="ARBA00005861"/>
    </source>
</evidence>
<dbReference type="SFLD" id="SFLDG00363">
    <property type="entry name" value="AMPS_(cytGST):_Alpha-__Mu-__Pi"/>
    <property type="match status" value="1"/>
</dbReference>
<name>A0A1D2MSQ3_ORCCI</name>
<dbReference type="InterPro" id="IPR010987">
    <property type="entry name" value="Glutathione-S-Trfase_C-like"/>
</dbReference>
<dbReference type="PROSITE" id="PS50405">
    <property type="entry name" value="GST_CTER"/>
    <property type="match status" value="1"/>
</dbReference>
<evidence type="ECO:0000259" key="8">
    <source>
        <dbReference type="PROSITE" id="PS50405"/>
    </source>
</evidence>
<proteinExistence type="inferred from homology"/>
<dbReference type="Proteomes" id="UP000094527">
    <property type="component" value="Unassembled WGS sequence"/>
</dbReference>
<dbReference type="Gene3D" id="1.20.1050.10">
    <property type="match status" value="1"/>
</dbReference>
<evidence type="ECO:0000256" key="5">
    <source>
        <dbReference type="ARBA" id="ARBA00022679"/>
    </source>
</evidence>
<dbReference type="PANTHER" id="PTHR11571:SF222">
    <property type="entry name" value="GLUTATHIONE TRANSFERASE"/>
    <property type="match status" value="1"/>
</dbReference>
<keyword evidence="5 9" id="KW-0808">Transferase</keyword>
<dbReference type="AlphaFoldDB" id="A0A1D2MSQ3"/>
<dbReference type="GO" id="GO:0006749">
    <property type="term" value="P:glutathione metabolic process"/>
    <property type="evidence" value="ECO:0007669"/>
    <property type="project" value="TreeGrafter"/>
</dbReference>
<evidence type="ECO:0000256" key="1">
    <source>
        <dbReference type="ARBA" id="ARBA00003701"/>
    </source>
</evidence>
<dbReference type="InterPro" id="IPR050213">
    <property type="entry name" value="GST_superfamily"/>
</dbReference>
<comment type="catalytic activity">
    <reaction evidence="6">
        <text>RX + glutathione = an S-substituted glutathione + a halide anion + H(+)</text>
        <dbReference type="Rhea" id="RHEA:16437"/>
        <dbReference type="ChEBI" id="CHEBI:15378"/>
        <dbReference type="ChEBI" id="CHEBI:16042"/>
        <dbReference type="ChEBI" id="CHEBI:17792"/>
        <dbReference type="ChEBI" id="CHEBI:57925"/>
        <dbReference type="ChEBI" id="CHEBI:90779"/>
        <dbReference type="EC" id="2.5.1.18"/>
    </reaction>
</comment>
<dbReference type="GO" id="GO:0004364">
    <property type="term" value="F:glutathione transferase activity"/>
    <property type="evidence" value="ECO:0007669"/>
    <property type="project" value="UniProtKB-EC"/>
</dbReference>
<dbReference type="Pfam" id="PF14497">
    <property type="entry name" value="GST_C_3"/>
    <property type="match status" value="1"/>
</dbReference>
<sequence length="220" mass="26317">MAVSKPLLGYWKIRGLGHPIRFLFAYLEVNFEEKVYELTPELTYDNWYADKEKLGLDFPNLPYLFDGDTKITEARAILKYLCRTRKPELLGKTTEIQTRIDMVDNFVYDLWYIEFSEMLYGYTEEWHKKYKAIEVVRLDRLSKFMGENDWSTGNDITYVDFFLYEVLYQFKKFDAGCFEKFQNLDGFLTRFENLPKIKDYINSPDFLEGPCINIIAKYKI</sequence>
<evidence type="ECO:0000256" key="6">
    <source>
        <dbReference type="ARBA" id="ARBA00047960"/>
    </source>
</evidence>
<organism evidence="9 10">
    <name type="scientific">Orchesella cincta</name>
    <name type="common">Springtail</name>
    <name type="synonym">Podura cincta</name>
    <dbReference type="NCBI Taxonomy" id="48709"/>
    <lineage>
        <taxon>Eukaryota</taxon>
        <taxon>Metazoa</taxon>
        <taxon>Ecdysozoa</taxon>
        <taxon>Arthropoda</taxon>
        <taxon>Hexapoda</taxon>
        <taxon>Collembola</taxon>
        <taxon>Entomobryomorpha</taxon>
        <taxon>Entomobryoidea</taxon>
        <taxon>Orchesellidae</taxon>
        <taxon>Orchesellinae</taxon>
        <taxon>Orchesella</taxon>
    </lineage>
</organism>
<dbReference type="Gene3D" id="3.40.30.10">
    <property type="entry name" value="Glutaredoxin"/>
    <property type="match status" value="1"/>
</dbReference>
<dbReference type="FunFam" id="1.20.1050.10:FF:000101">
    <property type="entry name" value="Glutathione S-transferase Mu 4"/>
    <property type="match status" value="1"/>
</dbReference>
<feature type="domain" description="GST C-terminal" evidence="8">
    <location>
        <begin position="93"/>
        <end position="211"/>
    </location>
</feature>
<comment type="similarity">
    <text evidence="2">Belongs to the GST superfamily. Mu family.</text>
</comment>
<dbReference type="GO" id="GO:0042178">
    <property type="term" value="P:xenobiotic catabolic process"/>
    <property type="evidence" value="ECO:0007669"/>
    <property type="project" value="UniProtKB-ARBA"/>
</dbReference>
<reference evidence="9 10" key="1">
    <citation type="journal article" date="2016" name="Genome Biol. Evol.">
        <title>Gene Family Evolution Reflects Adaptation to Soil Environmental Stressors in the Genome of the Collembolan Orchesella cincta.</title>
        <authorList>
            <person name="Faddeeva-Vakhrusheva A."/>
            <person name="Derks M.F."/>
            <person name="Anvar S.Y."/>
            <person name="Agamennone V."/>
            <person name="Suring W."/>
            <person name="Smit S."/>
            <person name="van Straalen N.M."/>
            <person name="Roelofs D."/>
        </authorList>
    </citation>
    <scope>NUCLEOTIDE SEQUENCE [LARGE SCALE GENOMIC DNA]</scope>
    <source>
        <tissue evidence="9">Mixed pool</tissue>
    </source>
</reference>
<dbReference type="InterPro" id="IPR040079">
    <property type="entry name" value="Glutathione_S-Trfase"/>
</dbReference>
<dbReference type="OrthoDB" id="414243at2759"/>
<evidence type="ECO:0000313" key="10">
    <source>
        <dbReference type="Proteomes" id="UP000094527"/>
    </source>
</evidence>
<dbReference type="OMA" id="MAPTFAY"/>
<dbReference type="PANTHER" id="PTHR11571">
    <property type="entry name" value="GLUTATHIONE S-TRANSFERASE"/>
    <property type="match status" value="1"/>
</dbReference>
<dbReference type="InterPro" id="IPR036282">
    <property type="entry name" value="Glutathione-S-Trfase_C_sf"/>
</dbReference>
<dbReference type="InterPro" id="IPR004045">
    <property type="entry name" value="Glutathione_S-Trfase_N"/>
</dbReference>
<dbReference type="EC" id="2.5.1.18" evidence="4"/>
<dbReference type="InterPro" id="IPR036249">
    <property type="entry name" value="Thioredoxin-like_sf"/>
</dbReference>
<dbReference type="SFLD" id="SFLDS00019">
    <property type="entry name" value="Glutathione_Transferase_(cytos"/>
    <property type="match status" value="1"/>
</dbReference>
<dbReference type="EMBL" id="LJIJ01000626">
    <property type="protein sequence ID" value="ODM95745.1"/>
    <property type="molecule type" value="Genomic_DNA"/>
</dbReference>
<protein>
    <recommendedName>
        <fullName evidence="4">glutathione transferase</fullName>
        <ecNumber evidence="4">2.5.1.18</ecNumber>
    </recommendedName>
</protein>
<dbReference type="InterPro" id="IPR004046">
    <property type="entry name" value="GST_C"/>
</dbReference>
<dbReference type="STRING" id="48709.A0A1D2MSQ3"/>
<dbReference type="SUPFAM" id="SSF52833">
    <property type="entry name" value="Thioredoxin-like"/>
    <property type="match status" value="1"/>
</dbReference>
<evidence type="ECO:0000256" key="3">
    <source>
        <dbReference type="ARBA" id="ARBA00011738"/>
    </source>
</evidence>
<keyword evidence="10" id="KW-1185">Reference proteome</keyword>